<keyword evidence="2" id="KW-1133">Transmembrane helix</keyword>
<feature type="transmembrane region" description="Helical" evidence="2">
    <location>
        <begin position="193"/>
        <end position="214"/>
    </location>
</feature>
<dbReference type="AlphaFoldDB" id="A0A875RWH2"/>
<proteinExistence type="predicted"/>
<dbReference type="Pfam" id="PF06687">
    <property type="entry name" value="SUR7"/>
    <property type="match status" value="1"/>
</dbReference>
<dbReference type="GO" id="GO:0005938">
    <property type="term" value="C:cell cortex"/>
    <property type="evidence" value="ECO:0007669"/>
    <property type="project" value="TreeGrafter"/>
</dbReference>
<evidence type="ECO:0000256" key="1">
    <source>
        <dbReference type="SAM" id="MobiDB-lite"/>
    </source>
</evidence>
<dbReference type="InterPro" id="IPR009571">
    <property type="entry name" value="SUR7/Rim9-like_fungi"/>
</dbReference>
<dbReference type="GO" id="GO:0006897">
    <property type="term" value="P:endocytosis"/>
    <property type="evidence" value="ECO:0007669"/>
    <property type="project" value="TreeGrafter"/>
</dbReference>
<dbReference type="GO" id="GO:0031505">
    <property type="term" value="P:fungal-type cell wall organization"/>
    <property type="evidence" value="ECO:0007669"/>
    <property type="project" value="TreeGrafter"/>
</dbReference>
<keyword evidence="2" id="KW-0472">Membrane</keyword>
<dbReference type="PANTHER" id="PTHR36414:SF1">
    <property type="entry name" value="PROTEIN SUR7"/>
    <property type="match status" value="1"/>
</dbReference>
<evidence type="ECO:0000313" key="3">
    <source>
        <dbReference type="EMBL" id="QPG73611.1"/>
    </source>
</evidence>
<keyword evidence="4" id="KW-1185">Reference proteome</keyword>
<feature type="transmembrane region" description="Helical" evidence="2">
    <location>
        <begin position="6"/>
        <end position="29"/>
    </location>
</feature>
<accession>A0A875RWH2</accession>
<evidence type="ECO:0000256" key="2">
    <source>
        <dbReference type="SAM" id="Phobius"/>
    </source>
</evidence>
<organism evidence="3 4">
    <name type="scientific">Eeniella nana</name>
    <name type="common">Yeast</name>
    <name type="synonym">Brettanomyces nanus</name>
    <dbReference type="NCBI Taxonomy" id="13502"/>
    <lineage>
        <taxon>Eukaryota</taxon>
        <taxon>Fungi</taxon>
        <taxon>Dikarya</taxon>
        <taxon>Ascomycota</taxon>
        <taxon>Saccharomycotina</taxon>
        <taxon>Pichiomycetes</taxon>
        <taxon>Pichiales</taxon>
        <taxon>Pichiaceae</taxon>
        <taxon>Brettanomyces</taxon>
    </lineage>
</organism>
<name>A0A875RWH2_EENNA</name>
<reference evidence="3" key="1">
    <citation type="submission" date="2020-10" db="EMBL/GenBank/DDBJ databases">
        <authorList>
            <person name="Roach M.J.R."/>
        </authorList>
    </citation>
    <scope>NUCLEOTIDE SEQUENCE</scope>
    <source>
        <strain evidence="3">CBS 1945</strain>
    </source>
</reference>
<dbReference type="EMBL" id="CP064812">
    <property type="protein sequence ID" value="QPG73611.1"/>
    <property type="molecule type" value="Genomic_DNA"/>
</dbReference>
<dbReference type="PANTHER" id="PTHR36414">
    <property type="entry name" value="PROTEIN SUR7"/>
    <property type="match status" value="1"/>
</dbReference>
<dbReference type="GO" id="GO:0045121">
    <property type="term" value="C:membrane raft"/>
    <property type="evidence" value="ECO:0007669"/>
    <property type="project" value="TreeGrafter"/>
</dbReference>
<feature type="compositionally biased region" description="Basic and acidic residues" evidence="1">
    <location>
        <begin position="348"/>
        <end position="361"/>
    </location>
</feature>
<keyword evidence="2" id="KW-0812">Transmembrane</keyword>
<feature type="region of interest" description="Disordered" evidence="1">
    <location>
        <begin position="311"/>
        <end position="361"/>
    </location>
</feature>
<protein>
    <submittedName>
        <fullName evidence="3">Uncharacterized protein</fullName>
    </submittedName>
</protein>
<dbReference type="Proteomes" id="UP000662931">
    <property type="component" value="Chromosome 1"/>
</dbReference>
<dbReference type="KEGG" id="bnn:FOA43_000923"/>
<dbReference type="GO" id="GO:0032185">
    <property type="term" value="P:septin cytoskeleton organization"/>
    <property type="evidence" value="ECO:0007669"/>
    <property type="project" value="TreeGrafter"/>
</dbReference>
<gene>
    <name evidence="3" type="ORF">FOA43_000923</name>
</gene>
<dbReference type="GO" id="GO:0005886">
    <property type="term" value="C:plasma membrane"/>
    <property type="evidence" value="ECO:0007669"/>
    <property type="project" value="InterPro"/>
</dbReference>
<dbReference type="RefSeq" id="XP_038777176.1">
    <property type="nucleotide sequence ID" value="XM_038921248.1"/>
</dbReference>
<sequence length="361" mass="39898">MKPVSLAVKIVSLLFLLGSLLCLILTLIIGSSNSSALGKFYWLETDCSQYSGSPIQGRCRWTSYGLCGVGSDGKNTGCTKSKAAYPFSPKNNFKTTKDVPSAFINNRNKYFYMSRIGWAFSLIGLFFLVCSIIPFIIYIILHKGLKWVFIGFYSAAFIFTAVSMALSTAVYASGKSVFHHDGNSAKIGPRALTTAWISVGCFIVNFFLISYLAAQRDNSYRTPDAYDEYGNERKGFFHRLVHPKEEYPAVAPADEPIMGDRLSYLSQQAEQNNGARFMDSVNVDNDAVAAQPSVEEKQKVSRFKRLFTTPVKAPKSGNELSANASPPPQYASPSADGQYEQQVQNVMKRLEQEKAEAVANT</sequence>
<dbReference type="OrthoDB" id="5419460at2759"/>
<evidence type="ECO:0000313" key="4">
    <source>
        <dbReference type="Proteomes" id="UP000662931"/>
    </source>
</evidence>
<feature type="transmembrane region" description="Helical" evidence="2">
    <location>
        <begin position="116"/>
        <end position="141"/>
    </location>
</feature>
<feature type="transmembrane region" description="Helical" evidence="2">
    <location>
        <begin position="147"/>
        <end position="172"/>
    </location>
</feature>
<dbReference type="GeneID" id="62194324"/>
<dbReference type="GO" id="GO:0030866">
    <property type="term" value="P:cortical actin cytoskeleton organization"/>
    <property type="evidence" value="ECO:0007669"/>
    <property type="project" value="TreeGrafter"/>
</dbReference>